<feature type="transmembrane region" description="Helical" evidence="8">
    <location>
        <begin position="382"/>
        <end position="401"/>
    </location>
</feature>
<dbReference type="GO" id="GO:0016020">
    <property type="term" value="C:membrane"/>
    <property type="evidence" value="ECO:0007669"/>
    <property type="project" value="UniProtKB-SubCell"/>
</dbReference>
<evidence type="ECO:0000256" key="3">
    <source>
        <dbReference type="ARBA" id="ARBA00022448"/>
    </source>
</evidence>
<dbReference type="Proteomes" id="UP000179807">
    <property type="component" value="Unassembled WGS sequence"/>
</dbReference>
<dbReference type="GeneID" id="94832361"/>
<sequence>MHPEDNVDAMFLSRKGSLSFWDLVIVGVNSAVGMAALRLGSTFHSGFFLSIFLYMFIAAFSFYAIQLYIWSAAHFHESTYEEIWTEAFSNKTAVICGFCSIYSTFLFLADYVQIIQQEIIDLINIFAPNVNSSVKSPYTIGLILMALFFVPISLSSSLRAVVNISIFQVITYAILLVYVVARFAISVKNEGFDPNHQFSYFRFDIRASNDVATLIFAYVIFPFAWPGMRHSQQPTIKNITNVFKTIISIVFVSYLVMGIFSYLTFFDENTGGIIIEYYPNDTLSIIMKIVAIFFILFSCPLLLNNIRYIILNVIDKTDNFPKNIWSMMGVCITFIAVILANLTDKYMDVIYIIGDVFSSLLVFIFPATFYLRGFGRKVKFHFVMSIIVIIVGIICAVFVTFRDSMNYG</sequence>
<dbReference type="EMBL" id="MLAK01000239">
    <property type="protein sequence ID" value="OHT15284.1"/>
    <property type="molecule type" value="Genomic_DNA"/>
</dbReference>
<gene>
    <name evidence="10" type="ORF">TRFO_14182</name>
</gene>
<feature type="transmembrane region" description="Helical" evidence="8">
    <location>
        <begin position="166"/>
        <end position="185"/>
    </location>
</feature>
<evidence type="ECO:0000256" key="2">
    <source>
        <dbReference type="ARBA" id="ARBA00008066"/>
    </source>
</evidence>
<evidence type="ECO:0000313" key="10">
    <source>
        <dbReference type="EMBL" id="OHT15284.1"/>
    </source>
</evidence>
<protein>
    <submittedName>
        <fullName evidence="10">Transmembrane amino acid transporter protein</fullName>
    </submittedName>
</protein>
<comment type="similarity">
    <text evidence="2">Belongs to the amino acid/polyamine transporter 2 family.</text>
</comment>
<dbReference type="GO" id="GO:0015179">
    <property type="term" value="F:L-amino acid transmembrane transporter activity"/>
    <property type="evidence" value="ECO:0007669"/>
    <property type="project" value="TreeGrafter"/>
</dbReference>
<reference evidence="10" key="1">
    <citation type="submission" date="2016-10" db="EMBL/GenBank/DDBJ databases">
        <authorList>
            <person name="Benchimol M."/>
            <person name="Almeida L.G."/>
            <person name="Vasconcelos A.T."/>
            <person name="Perreira-Neves A."/>
            <person name="Rosa I.A."/>
            <person name="Tasca T."/>
            <person name="Bogo M.R."/>
            <person name="de Souza W."/>
        </authorList>
    </citation>
    <scope>NUCLEOTIDE SEQUENCE [LARGE SCALE GENOMIC DNA]</scope>
    <source>
        <strain evidence="10">K</strain>
    </source>
</reference>
<keyword evidence="7 8" id="KW-0472">Membrane</keyword>
<dbReference type="PANTHER" id="PTHR22950:SF458">
    <property type="entry name" value="SODIUM-COUPLED NEUTRAL AMINO ACID TRANSPORTER 11-RELATED"/>
    <property type="match status" value="1"/>
</dbReference>
<evidence type="ECO:0000256" key="8">
    <source>
        <dbReference type="SAM" id="Phobius"/>
    </source>
</evidence>
<keyword evidence="6 8" id="KW-1133">Transmembrane helix</keyword>
<feature type="transmembrane region" description="Helical" evidence="8">
    <location>
        <begin position="349"/>
        <end position="370"/>
    </location>
</feature>
<keyword evidence="11" id="KW-1185">Reference proteome</keyword>
<dbReference type="PANTHER" id="PTHR22950">
    <property type="entry name" value="AMINO ACID TRANSPORTER"/>
    <property type="match status" value="1"/>
</dbReference>
<feature type="transmembrane region" description="Helical" evidence="8">
    <location>
        <begin position="285"/>
        <end position="303"/>
    </location>
</feature>
<name>A0A1J4L021_9EUKA</name>
<dbReference type="Pfam" id="PF01490">
    <property type="entry name" value="Aa_trans"/>
    <property type="match status" value="1"/>
</dbReference>
<feature type="transmembrane region" description="Helical" evidence="8">
    <location>
        <begin position="205"/>
        <end position="225"/>
    </location>
</feature>
<comment type="subcellular location">
    <subcellularLocation>
        <location evidence="1">Membrane</location>
        <topology evidence="1">Multi-pass membrane protein</topology>
    </subcellularLocation>
</comment>
<accession>A0A1J4L021</accession>
<dbReference type="OrthoDB" id="438545at2759"/>
<evidence type="ECO:0000256" key="7">
    <source>
        <dbReference type="ARBA" id="ARBA00023136"/>
    </source>
</evidence>
<feature type="transmembrane region" description="Helical" evidence="8">
    <location>
        <begin position="136"/>
        <end position="154"/>
    </location>
</feature>
<evidence type="ECO:0000256" key="5">
    <source>
        <dbReference type="ARBA" id="ARBA00022970"/>
    </source>
</evidence>
<dbReference type="RefSeq" id="XP_068368420.1">
    <property type="nucleotide sequence ID" value="XM_068497657.1"/>
</dbReference>
<keyword evidence="5" id="KW-0029">Amino-acid transport</keyword>
<dbReference type="VEuPathDB" id="TrichDB:TRFO_14182"/>
<evidence type="ECO:0000256" key="4">
    <source>
        <dbReference type="ARBA" id="ARBA00022692"/>
    </source>
</evidence>
<keyword evidence="4 8" id="KW-0812">Transmembrane</keyword>
<feature type="transmembrane region" description="Helical" evidence="8">
    <location>
        <begin position="47"/>
        <end position="70"/>
    </location>
</feature>
<keyword evidence="3" id="KW-0813">Transport</keyword>
<evidence type="ECO:0000256" key="1">
    <source>
        <dbReference type="ARBA" id="ARBA00004141"/>
    </source>
</evidence>
<comment type="caution">
    <text evidence="10">The sequence shown here is derived from an EMBL/GenBank/DDBJ whole genome shotgun (WGS) entry which is preliminary data.</text>
</comment>
<proteinExistence type="inferred from homology"/>
<dbReference type="AlphaFoldDB" id="A0A1J4L021"/>
<evidence type="ECO:0000313" key="11">
    <source>
        <dbReference type="Proteomes" id="UP000179807"/>
    </source>
</evidence>
<feature type="transmembrane region" description="Helical" evidence="8">
    <location>
        <begin position="20"/>
        <end position="40"/>
    </location>
</feature>
<feature type="domain" description="Amino acid transporter transmembrane" evidence="9">
    <location>
        <begin position="18"/>
        <end position="400"/>
    </location>
</feature>
<evidence type="ECO:0000256" key="6">
    <source>
        <dbReference type="ARBA" id="ARBA00022989"/>
    </source>
</evidence>
<feature type="transmembrane region" description="Helical" evidence="8">
    <location>
        <begin position="246"/>
        <end position="265"/>
    </location>
</feature>
<evidence type="ECO:0000259" key="9">
    <source>
        <dbReference type="Pfam" id="PF01490"/>
    </source>
</evidence>
<feature type="transmembrane region" description="Helical" evidence="8">
    <location>
        <begin position="324"/>
        <end position="343"/>
    </location>
</feature>
<dbReference type="InterPro" id="IPR013057">
    <property type="entry name" value="AA_transpt_TM"/>
</dbReference>
<organism evidence="10 11">
    <name type="scientific">Tritrichomonas foetus</name>
    <dbReference type="NCBI Taxonomy" id="1144522"/>
    <lineage>
        <taxon>Eukaryota</taxon>
        <taxon>Metamonada</taxon>
        <taxon>Parabasalia</taxon>
        <taxon>Tritrichomonadida</taxon>
        <taxon>Tritrichomonadidae</taxon>
        <taxon>Tritrichomonas</taxon>
    </lineage>
</organism>